<evidence type="ECO:0000256" key="1">
    <source>
        <dbReference type="ARBA" id="ARBA00022598"/>
    </source>
</evidence>
<keyword evidence="3" id="KW-0067">ATP-binding</keyword>
<proteinExistence type="predicted"/>
<dbReference type="GO" id="GO:0015631">
    <property type="term" value="F:tubulin binding"/>
    <property type="evidence" value="ECO:0007669"/>
    <property type="project" value="TreeGrafter"/>
</dbReference>
<dbReference type="EMBL" id="CAJHUC010000768">
    <property type="protein sequence ID" value="CAD7698145.1"/>
    <property type="molecule type" value="Genomic_DNA"/>
</dbReference>
<dbReference type="PANTHER" id="PTHR12241:SF147">
    <property type="entry name" value="TUBULIN POLYGLUTAMYLASE TTLL7"/>
    <property type="match status" value="1"/>
</dbReference>
<dbReference type="GO" id="GO:0036064">
    <property type="term" value="C:ciliary basal body"/>
    <property type="evidence" value="ECO:0007669"/>
    <property type="project" value="TreeGrafter"/>
</dbReference>
<dbReference type="AlphaFoldDB" id="A0A8S1ISA1"/>
<dbReference type="GO" id="GO:0000226">
    <property type="term" value="P:microtubule cytoskeleton organization"/>
    <property type="evidence" value="ECO:0007669"/>
    <property type="project" value="TreeGrafter"/>
</dbReference>
<dbReference type="OrthoDB" id="202825at2759"/>
<evidence type="ECO:0000256" key="3">
    <source>
        <dbReference type="ARBA" id="ARBA00022840"/>
    </source>
</evidence>
<comment type="caution">
    <text evidence="4">The sequence shown here is derived from an EMBL/GenBank/DDBJ whole genome shotgun (WGS) entry which is preliminary data.</text>
</comment>
<evidence type="ECO:0000313" key="5">
    <source>
        <dbReference type="Proteomes" id="UP000708148"/>
    </source>
</evidence>
<name>A0A8S1ISA1_9CHLO</name>
<dbReference type="PROSITE" id="PS51221">
    <property type="entry name" value="TTL"/>
    <property type="match status" value="1"/>
</dbReference>
<reference evidence="4" key="1">
    <citation type="submission" date="2020-12" db="EMBL/GenBank/DDBJ databases">
        <authorList>
            <person name="Iha C."/>
        </authorList>
    </citation>
    <scope>NUCLEOTIDE SEQUENCE</scope>
</reference>
<dbReference type="GO" id="GO:0005524">
    <property type="term" value="F:ATP binding"/>
    <property type="evidence" value="ECO:0007669"/>
    <property type="project" value="UniProtKB-KW"/>
</dbReference>
<dbReference type="PANTHER" id="PTHR12241">
    <property type="entry name" value="TUBULIN POLYGLUTAMYLASE"/>
    <property type="match status" value="1"/>
</dbReference>
<evidence type="ECO:0000313" key="4">
    <source>
        <dbReference type="EMBL" id="CAD7698145.1"/>
    </source>
</evidence>
<keyword evidence="1" id="KW-0436">Ligase</keyword>
<dbReference type="Proteomes" id="UP000708148">
    <property type="component" value="Unassembled WGS sequence"/>
</dbReference>
<keyword evidence="2" id="KW-0547">Nucleotide-binding</keyword>
<dbReference type="Pfam" id="PF03133">
    <property type="entry name" value="TTL"/>
    <property type="match status" value="1"/>
</dbReference>
<gene>
    <name evidence="4" type="ORF">OSTQU699_LOCUS3506</name>
</gene>
<dbReference type="Gene3D" id="3.30.470.20">
    <property type="entry name" value="ATP-grasp fold, B domain"/>
    <property type="match status" value="1"/>
</dbReference>
<evidence type="ECO:0000256" key="2">
    <source>
        <dbReference type="ARBA" id="ARBA00022741"/>
    </source>
</evidence>
<accession>A0A8S1ISA1</accession>
<sequence>MQAHFEVISNRNPHKVLCPFLRCKQSPAGDKTPIEHTRMPMCDRQCINTLRNSIQALGPQCSDSSCLCFELLGFDVLLDSKFRPWLLEVNHSPSFSCDCPVDVSVKDAVLEDALRSLSLSAATRKKYYDQERQALKERLYNRTAK</sequence>
<protein>
    <submittedName>
        <fullName evidence="4">Uncharacterized protein</fullName>
    </submittedName>
</protein>
<organism evidence="4 5">
    <name type="scientific">Ostreobium quekettii</name>
    <dbReference type="NCBI Taxonomy" id="121088"/>
    <lineage>
        <taxon>Eukaryota</taxon>
        <taxon>Viridiplantae</taxon>
        <taxon>Chlorophyta</taxon>
        <taxon>core chlorophytes</taxon>
        <taxon>Ulvophyceae</taxon>
        <taxon>TCBD clade</taxon>
        <taxon>Bryopsidales</taxon>
        <taxon>Ostreobineae</taxon>
        <taxon>Ostreobiaceae</taxon>
        <taxon>Ostreobium</taxon>
    </lineage>
</organism>
<keyword evidence="5" id="KW-1185">Reference proteome</keyword>
<dbReference type="SUPFAM" id="SSF56059">
    <property type="entry name" value="Glutathione synthetase ATP-binding domain-like"/>
    <property type="match status" value="1"/>
</dbReference>
<dbReference type="GO" id="GO:0070740">
    <property type="term" value="F:tubulin-glutamic acid ligase activity"/>
    <property type="evidence" value="ECO:0007669"/>
    <property type="project" value="TreeGrafter"/>
</dbReference>
<dbReference type="InterPro" id="IPR004344">
    <property type="entry name" value="TTL/TTLL_fam"/>
</dbReference>